<feature type="transmembrane region" description="Helical" evidence="6">
    <location>
        <begin position="772"/>
        <end position="794"/>
    </location>
</feature>
<evidence type="ECO:0000256" key="2">
    <source>
        <dbReference type="ARBA" id="ARBA00005675"/>
    </source>
</evidence>
<keyword evidence="4 6" id="KW-1133">Transmembrane helix</keyword>
<dbReference type="Pfam" id="PF00122">
    <property type="entry name" value="E1-E2_ATPase"/>
    <property type="match status" value="1"/>
</dbReference>
<keyword evidence="9" id="KW-1185">Reference proteome</keyword>
<dbReference type="RefSeq" id="WP_071613614.1">
    <property type="nucleotide sequence ID" value="NZ_CP015756.1"/>
</dbReference>
<dbReference type="GO" id="GO:0036376">
    <property type="term" value="P:sodium ion export across plasma membrane"/>
    <property type="evidence" value="ECO:0007669"/>
    <property type="project" value="TreeGrafter"/>
</dbReference>
<dbReference type="GO" id="GO:1902600">
    <property type="term" value="P:proton transmembrane transport"/>
    <property type="evidence" value="ECO:0007669"/>
    <property type="project" value="TreeGrafter"/>
</dbReference>
<dbReference type="InterPro" id="IPR059000">
    <property type="entry name" value="ATPase_P-type_domA"/>
</dbReference>
<dbReference type="GO" id="GO:0006883">
    <property type="term" value="P:intracellular sodium ion homeostasis"/>
    <property type="evidence" value="ECO:0007669"/>
    <property type="project" value="TreeGrafter"/>
</dbReference>
<dbReference type="GO" id="GO:1990573">
    <property type="term" value="P:potassium ion import across plasma membrane"/>
    <property type="evidence" value="ECO:0007669"/>
    <property type="project" value="TreeGrafter"/>
</dbReference>
<feature type="transmembrane region" description="Helical" evidence="6">
    <location>
        <begin position="275"/>
        <end position="297"/>
    </location>
</feature>
<dbReference type="InterPro" id="IPR023214">
    <property type="entry name" value="HAD_sf"/>
</dbReference>
<comment type="subcellular location">
    <subcellularLocation>
        <location evidence="1">Membrane</location>
        <topology evidence="1">Multi-pass membrane protein</topology>
    </subcellularLocation>
</comment>
<feature type="transmembrane region" description="Helical" evidence="6">
    <location>
        <begin position="806"/>
        <end position="823"/>
    </location>
</feature>
<gene>
    <name evidence="8" type="ORF">A7L45_15150</name>
</gene>
<dbReference type="InterPro" id="IPR023298">
    <property type="entry name" value="ATPase_P-typ_TM_dom_sf"/>
</dbReference>
<dbReference type="Gene3D" id="3.40.50.1000">
    <property type="entry name" value="HAD superfamily/HAD-like"/>
    <property type="match status" value="1"/>
</dbReference>
<dbReference type="Proteomes" id="UP000182569">
    <property type="component" value="Chromosome"/>
</dbReference>
<dbReference type="PANTHER" id="PTHR43294">
    <property type="entry name" value="SODIUM/POTASSIUM-TRANSPORTING ATPASE SUBUNIT ALPHA"/>
    <property type="match status" value="1"/>
</dbReference>
<organism evidence="8 9">
    <name type="scientific">Clostridium estertheticum subsp. estertheticum</name>
    <dbReference type="NCBI Taxonomy" id="1552"/>
    <lineage>
        <taxon>Bacteria</taxon>
        <taxon>Bacillati</taxon>
        <taxon>Bacillota</taxon>
        <taxon>Clostridia</taxon>
        <taxon>Eubacteriales</taxon>
        <taxon>Clostridiaceae</taxon>
        <taxon>Clostridium</taxon>
    </lineage>
</organism>
<dbReference type="SUPFAM" id="SSF81653">
    <property type="entry name" value="Calcium ATPase, transduction domain A"/>
    <property type="match status" value="1"/>
</dbReference>
<dbReference type="GO" id="GO:0005886">
    <property type="term" value="C:plasma membrane"/>
    <property type="evidence" value="ECO:0007669"/>
    <property type="project" value="TreeGrafter"/>
</dbReference>
<evidence type="ECO:0000256" key="3">
    <source>
        <dbReference type="ARBA" id="ARBA00022692"/>
    </source>
</evidence>
<protein>
    <recommendedName>
        <fullName evidence="7">Cation-transporting P-type ATPase N-terminal domain-containing protein</fullName>
    </recommendedName>
</protein>
<sequence length="824" mass="93864">MKKWYGKTMTRVVEMLNSDIDSGLNEEKIKYMRETHGENTILKPKTESLLILIAGQIKQLWILVALLCIVMLFYNRLIITGCFVTLIIIFSVILLINGDYKEKKSLMAIDNLNTTYSYVKRSGKIVKISCEEMVVGDIVYLEKGGYVPADIRILECEDLKVVEVSVTGEKYEVEKYSMKIEEEVMNLSEIKNIVFKSSFITEGSGSGIIIATGMNTQIGKIIKVLLESKNNSSLFSGNLTKIVNKGSLITIMAGIITLIFTTYKNNGLHETINSLIYISLTFNSSMFIIILYLFFYITFKKLNKKNIYVKSIATIYELTNISTIFMKKIGAISANRLILCEVYCDDRHIDMKDQKPETEGVIERIISIALLCNDSKLFNKGSSHLRDRNSIESLEEHEILEFWDENFARNSNLETKYRRIFKIPYDSEKKIKTVVNKIDDKYRANVKGVLDGMLSRCTHILINGVEKEINEDDIVNIINVHIDMSNKAYNVIGYAYRDFSYKPSIDENIESNLVFVGLIGFENPIKESSYRAINTCRESNIRVIIDQEDNKLASFAFGKLIGVTDTKEEILSGIEIDYMSKDEFEKNIESVSIFSKISPKHKSEIVNVLNKKGHSIASVGDTLTDLEYLNNSDISICAGSECSNVVRKLSNIFLEENDFEDIVDLIQHSKKIINYISRVNIFISTLAVSEILIILLSIIIRGGMPFTLICSLSINFILLPCCCLAILLQNTNTDITLKNINHDYIKKIYKRNSFLISIFYILIIVIKHKFVIINVMDSIFIVFALLESIFCLSLLHEKSFFKNKAAYTLVIFNLLVQVILVILK</sequence>
<dbReference type="KEGG" id="ceu:A7L45_15150"/>
<feature type="transmembrane region" description="Helical" evidence="6">
    <location>
        <begin position="679"/>
        <end position="700"/>
    </location>
</feature>
<evidence type="ECO:0000313" key="9">
    <source>
        <dbReference type="Proteomes" id="UP000182569"/>
    </source>
</evidence>
<feature type="domain" description="Cation-transporting P-type ATPase N-terminal" evidence="7">
    <location>
        <begin position="3"/>
        <end position="75"/>
    </location>
</feature>
<dbReference type="InterPro" id="IPR023299">
    <property type="entry name" value="ATPase_P-typ_cyto_dom_N"/>
</dbReference>
<dbReference type="GO" id="GO:0000166">
    <property type="term" value="F:nucleotide binding"/>
    <property type="evidence" value="ECO:0007669"/>
    <property type="project" value="InterPro"/>
</dbReference>
<evidence type="ECO:0000256" key="1">
    <source>
        <dbReference type="ARBA" id="ARBA00004141"/>
    </source>
</evidence>
<dbReference type="SUPFAM" id="SSF81660">
    <property type="entry name" value="Metal cation-transporting ATPase, ATP-binding domain N"/>
    <property type="match status" value="1"/>
</dbReference>
<reference evidence="9" key="1">
    <citation type="journal article" date="2016" name="Front. Microbiol.">
        <title>Complete Genome Sequence of Clostridium estertheticum DSM 8809, a Microbe Identified in Spoiled Vacuum Packed Beef.</title>
        <authorList>
            <person name="Yu Z."/>
            <person name="Gunn L."/>
            <person name="Brennan E."/>
            <person name="Reid R."/>
            <person name="Wall P.G."/>
            <person name="Gaora O.P."/>
            <person name="Hurley D."/>
            <person name="Bolton D."/>
            <person name="Fanning S."/>
        </authorList>
    </citation>
    <scope>NUCLEOTIDE SEQUENCE [LARGE SCALE GENOMIC DNA]</scope>
    <source>
        <strain evidence="9">DSM 8809</strain>
    </source>
</reference>
<evidence type="ECO:0000313" key="8">
    <source>
        <dbReference type="EMBL" id="APC41318.1"/>
    </source>
</evidence>
<evidence type="ECO:0000256" key="4">
    <source>
        <dbReference type="ARBA" id="ARBA00022989"/>
    </source>
</evidence>
<dbReference type="SUPFAM" id="SSF56784">
    <property type="entry name" value="HAD-like"/>
    <property type="match status" value="1"/>
</dbReference>
<feature type="transmembrane region" description="Helical" evidence="6">
    <location>
        <begin position="748"/>
        <end position="766"/>
    </location>
</feature>
<dbReference type="InterPro" id="IPR004014">
    <property type="entry name" value="ATPase_P-typ_cation-transptr_N"/>
</dbReference>
<dbReference type="PANTHER" id="PTHR43294:SF20">
    <property type="entry name" value="P-TYPE ATPASE"/>
    <property type="match status" value="1"/>
</dbReference>
<evidence type="ECO:0000259" key="7">
    <source>
        <dbReference type="SMART" id="SM00831"/>
    </source>
</evidence>
<dbReference type="Pfam" id="PF00690">
    <property type="entry name" value="Cation_ATPase_N"/>
    <property type="match status" value="1"/>
</dbReference>
<feature type="transmembrane region" description="Helical" evidence="6">
    <location>
        <begin position="49"/>
        <end position="72"/>
    </location>
</feature>
<evidence type="ECO:0000256" key="5">
    <source>
        <dbReference type="ARBA" id="ARBA00023136"/>
    </source>
</evidence>
<dbReference type="Pfam" id="PF13246">
    <property type="entry name" value="Cation_ATPase"/>
    <property type="match status" value="1"/>
</dbReference>
<name>A0A1J0GKB2_9CLOT</name>
<accession>A0A1J0GKB2</accession>
<dbReference type="GO" id="GO:0030007">
    <property type="term" value="P:intracellular potassium ion homeostasis"/>
    <property type="evidence" value="ECO:0007669"/>
    <property type="project" value="TreeGrafter"/>
</dbReference>
<dbReference type="STRING" id="1552.A7L45_15150"/>
<keyword evidence="5 6" id="KW-0472">Membrane</keyword>
<evidence type="ECO:0000256" key="6">
    <source>
        <dbReference type="SAM" id="Phobius"/>
    </source>
</evidence>
<dbReference type="InterPro" id="IPR050510">
    <property type="entry name" value="Cation_transp_ATPase_P-type"/>
</dbReference>
<dbReference type="SUPFAM" id="SSF81665">
    <property type="entry name" value="Calcium ATPase, transmembrane domain M"/>
    <property type="match status" value="1"/>
</dbReference>
<dbReference type="OrthoDB" id="1937481at2"/>
<comment type="similarity">
    <text evidence="2">Belongs to the cation transport ATPase (P-type) (TC 3.A.3) family. Type IIA subfamily.</text>
</comment>
<dbReference type="Gene3D" id="1.20.1110.10">
    <property type="entry name" value="Calcium-transporting ATPase, transmembrane domain"/>
    <property type="match status" value="1"/>
</dbReference>
<dbReference type="Gene3D" id="2.70.150.10">
    <property type="entry name" value="Calcium-transporting ATPase, cytoplasmic transduction domain A"/>
    <property type="match status" value="1"/>
</dbReference>
<feature type="transmembrane region" description="Helical" evidence="6">
    <location>
        <begin position="78"/>
        <end position="97"/>
    </location>
</feature>
<dbReference type="Gene3D" id="3.40.1110.10">
    <property type="entry name" value="Calcium-transporting ATPase, cytoplasmic domain N"/>
    <property type="match status" value="1"/>
</dbReference>
<feature type="transmembrane region" description="Helical" evidence="6">
    <location>
        <begin position="242"/>
        <end position="263"/>
    </location>
</feature>
<keyword evidence="3 6" id="KW-0812">Transmembrane</keyword>
<dbReference type="AlphaFoldDB" id="A0A1J0GKB2"/>
<dbReference type="InterPro" id="IPR036412">
    <property type="entry name" value="HAD-like_sf"/>
</dbReference>
<dbReference type="SMART" id="SM00831">
    <property type="entry name" value="Cation_ATPase_N"/>
    <property type="match status" value="1"/>
</dbReference>
<dbReference type="GO" id="GO:0005391">
    <property type="term" value="F:P-type sodium:potassium-exchanging transporter activity"/>
    <property type="evidence" value="ECO:0007669"/>
    <property type="project" value="TreeGrafter"/>
</dbReference>
<dbReference type="EMBL" id="CP015756">
    <property type="protein sequence ID" value="APC41318.1"/>
    <property type="molecule type" value="Genomic_DNA"/>
</dbReference>
<dbReference type="InterPro" id="IPR008250">
    <property type="entry name" value="ATPase_P-typ_transduc_dom_A_sf"/>
</dbReference>
<proteinExistence type="inferred from homology"/>
<feature type="transmembrane region" description="Helical" evidence="6">
    <location>
        <begin position="706"/>
        <end position="728"/>
    </location>
</feature>